<evidence type="ECO:0000259" key="11">
    <source>
        <dbReference type="PROSITE" id="PS51296"/>
    </source>
</evidence>
<dbReference type="PROSITE" id="PS51296">
    <property type="entry name" value="RIESKE"/>
    <property type="match status" value="1"/>
</dbReference>
<comment type="cofactor">
    <cofactor evidence="9">
        <name>[2Fe-2S] cluster</name>
        <dbReference type="ChEBI" id="CHEBI:190135"/>
    </cofactor>
</comment>
<keyword evidence="7" id="KW-1015">Disulfide bond</keyword>
<dbReference type="GO" id="GO:0046872">
    <property type="term" value="F:metal ion binding"/>
    <property type="evidence" value="ECO:0007669"/>
    <property type="project" value="UniProtKB-KW"/>
</dbReference>
<keyword evidence="3" id="KW-0001">2Fe-2S</keyword>
<keyword evidence="6" id="KW-0411">Iron-sulfur</keyword>
<dbReference type="GO" id="GO:0016020">
    <property type="term" value="C:membrane"/>
    <property type="evidence" value="ECO:0007669"/>
    <property type="project" value="InterPro"/>
</dbReference>
<feature type="domain" description="Rieske" evidence="11">
    <location>
        <begin position="51"/>
        <end position="144"/>
    </location>
</feature>
<evidence type="ECO:0000256" key="9">
    <source>
        <dbReference type="ARBA" id="ARBA00034078"/>
    </source>
</evidence>
<organism evidence="12 13">
    <name type="scientific">Agromyces seonyuensis</name>
    <dbReference type="NCBI Taxonomy" id="2662446"/>
    <lineage>
        <taxon>Bacteria</taxon>
        <taxon>Bacillati</taxon>
        <taxon>Actinomycetota</taxon>
        <taxon>Actinomycetes</taxon>
        <taxon>Micrococcales</taxon>
        <taxon>Microbacteriaceae</taxon>
        <taxon>Agromyces</taxon>
    </lineage>
</organism>
<evidence type="ECO:0000256" key="7">
    <source>
        <dbReference type="ARBA" id="ARBA00023157"/>
    </source>
</evidence>
<evidence type="ECO:0000256" key="3">
    <source>
        <dbReference type="ARBA" id="ARBA00022714"/>
    </source>
</evidence>
<dbReference type="RefSeq" id="WP_160422712.1">
    <property type="nucleotide sequence ID" value="NZ_WSTA01000005.1"/>
</dbReference>
<sequence>MDASPTRREALRVAGVVGGAAGTAALLAACSPGGSGSDSGSGDDGGGAAGTTIVPTADVPVGGGVSATNGDAPVVVAQPTEGEFVAFSATCPHQGCAVAPSSGEFECPCHGSRFALADGAVLQGPATEGLAPVAVTVSGDSVVSG</sequence>
<dbReference type="InterPro" id="IPR036922">
    <property type="entry name" value="Rieske_2Fe-2S_sf"/>
</dbReference>
<dbReference type="GO" id="GO:0051537">
    <property type="term" value="F:2 iron, 2 sulfur cluster binding"/>
    <property type="evidence" value="ECO:0007669"/>
    <property type="project" value="UniProtKB-KW"/>
</dbReference>
<evidence type="ECO:0000256" key="1">
    <source>
        <dbReference type="ARBA" id="ARBA00002494"/>
    </source>
</evidence>
<reference evidence="12 13" key="1">
    <citation type="submission" date="2019-12" db="EMBL/GenBank/DDBJ databases">
        <authorList>
            <person name="Kim Y.S."/>
        </authorList>
    </citation>
    <scope>NUCLEOTIDE SEQUENCE [LARGE SCALE GENOMIC DNA]</scope>
    <source>
        <strain evidence="12 13">MMS17-SY077</strain>
    </source>
</reference>
<dbReference type="AlphaFoldDB" id="A0A6I4NS98"/>
<dbReference type="InterPro" id="IPR006311">
    <property type="entry name" value="TAT_signal"/>
</dbReference>
<feature type="compositionally biased region" description="Gly residues" evidence="10">
    <location>
        <begin position="33"/>
        <end position="49"/>
    </location>
</feature>
<comment type="caution">
    <text evidence="12">The sequence shown here is derived from an EMBL/GenBank/DDBJ whole genome shotgun (WGS) entry which is preliminary data.</text>
</comment>
<evidence type="ECO:0000313" key="13">
    <source>
        <dbReference type="Proteomes" id="UP000438182"/>
    </source>
</evidence>
<dbReference type="PRINTS" id="PR00162">
    <property type="entry name" value="RIESKE"/>
</dbReference>
<name>A0A6I4NS98_9MICO</name>
<dbReference type="PROSITE" id="PS51318">
    <property type="entry name" value="TAT"/>
    <property type="match status" value="1"/>
</dbReference>
<dbReference type="Proteomes" id="UP000438182">
    <property type="component" value="Unassembled WGS sequence"/>
</dbReference>
<evidence type="ECO:0000256" key="4">
    <source>
        <dbReference type="ARBA" id="ARBA00022723"/>
    </source>
</evidence>
<keyword evidence="4" id="KW-0479">Metal-binding</keyword>
<evidence type="ECO:0000256" key="2">
    <source>
        <dbReference type="ARBA" id="ARBA00015816"/>
    </source>
</evidence>
<protein>
    <recommendedName>
        <fullName evidence="2">Cytochrome bc1 complex Rieske iron-sulfur subunit</fullName>
    </recommendedName>
    <alternativeName>
        <fullName evidence="8">Cytochrome bc1 reductase complex subunit QcrA</fullName>
    </alternativeName>
</protein>
<dbReference type="GO" id="GO:0004497">
    <property type="term" value="F:monooxygenase activity"/>
    <property type="evidence" value="ECO:0007669"/>
    <property type="project" value="UniProtKB-ARBA"/>
</dbReference>
<evidence type="ECO:0000313" key="12">
    <source>
        <dbReference type="EMBL" id="MWB97368.1"/>
    </source>
</evidence>
<dbReference type="EMBL" id="WSTA01000005">
    <property type="protein sequence ID" value="MWB97368.1"/>
    <property type="molecule type" value="Genomic_DNA"/>
</dbReference>
<keyword evidence="5" id="KW-0408">Iron</keyword>
<dbReference type="InterPro" id="IPR005805">
    <property type="entry name" value="Rieske_Fe-S_prot_C"/>
</dbReference>
<gene>
    <name evidence="12" type="ORF">GB864_02170</name>
</gene>
<dbReference type="InterPro" id="IPR017941">
    <property type="entry name" value="Rieske_2Fe-2S"/>
</dbReference>
<dbReference type="GO" id="GO:0016705">
    <property type="term" value="F:oxidoreductase activity, acting on paired donors, with incorporation or reduction of molecular oxygen"/>
    <property type="evidence" value="ECO:0007669"/>
    <property type="project" value="UniProtKB-ARBA"/>
</dbReference>
<feature type="region of interest" description="Disordered" evidence="10">
    <location>
        <begin position="32"/>
        <end position="55"/>
    </location>
</feature>
<dbReference type="PANTHER" id="PTHR10134">
    <property type="entry name" value="CYTOCHROME B-C1 COMPLEX SUBUNIT RIESKE, MITOCHONDRIAL"/>
    <property type="match status" value="1"/>
</dbReference>
<comment type="function">
    <text evidence="1">Iron-sulfur subunit of the cytochrome bc1 complex, an essential component of the respiratory electron transport chain required for ATP synthesis. The bc1 complex catalyzes the oxidation of menaquinol and the reduction of cytochrome c in the respiratory chain. The bc1 complex operates through a Q-cycle mechanism that couples electron transfer to generation of the proton gradient that drives ATP synthesis.</text>
</comment>
<dbReference type="Gene3D" id="2.102.10.10">
    <property type="entry name" value="Rieske [2Fe-2S] iron-sulphur domain"/>
    <property type="match status" value="1"/>
</dbReference>
<accession>A0A6I4NS98</accession>
<dbReference type="InterPro" id="IPR014349">
    <property type="entry name" value="Rieske_Fe-S_prot"/>
</dbReference>
<keyword evidence="13" id="KW-1185">Reference proteome</keyword>
<evidence type="ECO:0000256" key="5">
    <source>
        <dbReference type="ARBA" id="ARBA00023004"/>
    </source>
</evidence>
<proteinExistence type="predicted"/>
<evidence type="ECO:0000256" key="10">
    <source>
        <dbReference type="SAM" id="MobiDB-lite"/>
    </source>
</evidence>
<evidence type="ECO:0000256" key="6">
    <source>
        <dbReference type="ARBA" id="ARBA00023014"/>
    </source>
</evidence>
<evidence type="ECO:0000256" key="8">
    <source>
        <dbReference type="ARBA" id="ARBA00029586"/>
    </source>
</evidence>
<dbReference type="CDD" id="cd03467">
    <property type="entry name" value="Rieske"/>
    <property type="match status" value="1"/>
</dbReference>
<dbReference type="Pfam" id="PF00355">
    <property type="entry name" value="Rieske"/>
    <property type="match status" value="1"/>
</dbReference>
<dbReference type="SUPFAM" id="SSF50022">
    <property type="entry name" value="ISP domain"/>
    <property type="match status" value="1"/>
</dbReference>
<dbReference type="PROSITE" id="PS51257">
    <property type="entry name" value="PROKAR_LIPOPROTEIN"/>
    <property type="match status" value="1"/>
</dbReference>